<protein>
    <submittedName>
        <fullName evidence="2">Uncharacterized protein</fullName>
    </submittedName>
</protein>
<comment type="caution">
    <text evidence="2">The sequence shown here is derived from an EMBL/GenBank/DDBJ whole genome shotgun (WGS) entry which is preliminary data.</text>
</comment>
<proteinExistence type="predicted"/>
<organism evidence="2 3">
    <name type="scientific">Candidatus Nitrotoga fabula</name>
    <dbReference type="NCBI Taxonomy" id="2182327"/>
    <lineage>
        <taxon>Bacteria</taxon>
        <taxon>Pseudomonadati</taxon>
        <taxon>Pseudomonadota</taxon>
        <taxon>Betaproteobacteria</taxon>
        <taxon>Nitrosomonadales</taxon>
        <taxon>Gallionellaceae</taxon>
        <taxon>Candidatus Nitrotoga</taxon>
    </lineage>
</organism>
<accession>A0A916FA30</accession>
<sequence>MAGVTAGISSEPSPFSDGVPVLQLAGKMDEHCRNFTLGRRNPDLEQRSGPPNTG</sequence>
<evidence type="ECO:0000256" key="1">
    <source>
        <dbReference type="SAM" id="MobiDB-lite"/>
    </source>
</evidence>
<reference evidence="2" key="1">
    <citation type="submission" date="2021-02" db="EMBL/GenBank/DDBJ databases">
        <authorList>
            <person name="Han P."/>
        </authorList>
    </citation>
    <scope>NUCLEOTIDE SEQUENCE</scope>
    <source>
        <strain evidence="2">Candidatus Nitrotoga sp. ZN8</strain>
    </source>
</reference>
<dbReference type="AlphaFoldDB" id="A0A916FA30"/>
<gene>
    <name evidence="2" type="ORF">NTGZN8_100016</name>
</gene>
<feature type="region of interest" description="Disordered" evidence="1">
    <location>
        <begin position="35"/>
        <end position="54"/>
    </location>
</feature>
<evidence type="ECO:0000313" key="2">
    <source>
        <dbReference type="EMBL" id="CAE6687371.1"/>
    </source>
</evidence>
<keyword evidence="3" id="KW-1185">Reference proteome</keyword>
<dbReference type="Proteomes" id="UP000675882">
    <property type="component" value="Unassembled WGS sequence"/>
</dbReference>
<dbReference type="EMBL" id="CAJNBL010000002">
    <property type="protein sequence ID" value="CAE6687371.1"/>
    <property type="molecule type" value="Genomic_DNA"/>
</dbReference>
<name>A0A916FA30_9PROT</name>
<feature type="region of interest" description="Disordered" evidence="1">
    <location>
        <begin position="1"/>
        <end position="20"/>
    </location>
</feature>
<evidence type="ECO:0000313" key="3">
    <source>
        <dbReference type="Proteomes" id="UP000675882"/>
    </source>
</evidence>